<dbReference type="Proteomes" id="UP001187192">
    <property type="component" value="Unassembled WGS sequence"/>
</dbReference>
<comment type="caution">
    <text evidence="1">The sequence shown here is derived from an EMBL/GenBank/DDBJ whole genome shotgun (WGS) entry which is preliminary data.</text>
</comment>
<protein>
    <submittedName>
        <fullName evidence="1">Uncharacterized protein</fullName>
    </submittedName>
</protein>
<dbReference type="AlphaFoldDB" id="A0AA88DRU4"/>
<keyword evidence="2" id="KW-1185">Reference proteome</keyword>
<accession>A0AA88DRU4</accession>
<name>A0AA88DRU4_FICCA</name>
<sequence length="62" mass="6927">MKRFLQGTHLLRPPAATSLLKSGQAAVAAATAAYHLTFSVWPCIFFFKEKQGDFHIAQFLVF</sequence>
<evidence type="ECO:0000313" key="1">
    <source>
        <dbReference type="EMBL" id="GMN60313.1"/>
    </source>
</evidence>
<evidence type="ECO:0000313" key="2">
    <source>
        <dbReference type="Proteomes" id="UP001187192"/>
    </source>
</evidence>
<reference evidence="1" key="1">
    <citation type="submission" date="2023-07" db="EMBL/GenBank/DDBJ databases">
        <title>draft genome sequence of fig (Ficus carica).</title>
        <authorList>
            <person name="Takahashi T."/>
            <person name="Nishimura K."/>
        </authorList>
    </citation>
    <scope>NUCLEOTIDE SEQUENCE</scope>
</reference>
<dbReference type="EMBL" id="BTGU01000097">
    <property type="protein sequence ID" value="GMN60313.1"/>
    <property type="molecule type" value="Genomic_DNA"/>
</dbReference>
<gene>
    <name evidence="1" type="ORF">TIFTF001_029404</name>
</gene>
<proteinExistence type="predicted"/>
<organism evidence="1 2">
    <name type="scientific">Ficus carica</name>
    <name type="common">Common fig</name>
    <dbReference type="NCBI Taxonomy" id="3494"/>
    <lineage>
        <taxon>Eukaryota</taxon>
        <taxon>Viridiplantae</taxon>
        <taxon>Streptophyta</taxon>
        <taxon>Embryophyta</taxon>
        <taxon>Tracheophyta</taxon>
        <taxon>Spermatophyta</taxon>
        <taxon>Magnoliopsida</taxon>
        <taxon>eudicotyledons</taxon>
        <taxon>Gunneridae</taxon>
        <taxon>Pentapetalae</taxon>
        <taxon>rosids</taxon>
        <taxon>fabids</taxon>
        <taxon>Rosales</taxon>
        <taxon>Moraceae</taxon>
        <taxon>Ficeae</taxon>
        <taxon>Ficus</taxon>
    </lineage>
</organism>